<protein>
    <submittedName>
        <fullName evidence="1">Uncharacterized protein</fullName>
    </submittedName>
</protein>
<reference evidence="1 2" key="1">
    <citation type="journal article" date="2024" name="Proc. Natl. Acad. Sci. U.S.A.">
        <title>The evolutionary genomics of adaptation to stress in wild rhizobium bacteria.</title>
        <authorList>
            <person name="Kehlet-Delgado H."/>
            <person name="Montoya A.P."/>
            <person name="Jensen K.T."/>
            <person name="Wendlandt C.E."/>
            <person name="Dexheimer C."/>
            <person name="Roberts M."/>
            <person name="Torres Martinez L."/>
            <person name="Friesen M.L."/>
            <person name="Griffitts J.S."/>
            <person name="Porter S.S."/>
        </authorList>
    </citation>
    <scope>NUCLEOTIDE SEQUENCE [LARGE SCALE GENOMIC DNA]</scope>
    <source>
        <strain evidence="1 2">M0468</strain>
    </source>
</reference>
<accession>A0ACC6SVS5</accession>
<keyword evidence="2" id="KW-1185">Reference proteome</keyword>
<name>A0ACC6SVS5_9HYPH</name>
<gene>
    <name evidence="1" type="ORF">NKI81_07250</name>
</gene>
<organism evidence="1 2">
    <name type="scientific">Mesorhizobium australicum</name>
    <dbReference type="NCBI Taxonomy" id="536018"/>
    <lineage>
        <taxon>Bacteria</taxon>
        <taxon>Pseudomonadati</taxon>
        <taxon>Pseudomonadota</taxon>
        <taxon>Alphaproteobacteria</taxon>
        <taxon>Hyphomicrobiales</taxon>
        <taxon>Phyllobacteriaceae</taxon>
        <taxon>Mesorhizobium</taxon>
    </lineage>
</organism>
<evidence type="ECO:0000313" key="2">
    <source>
        <dbReference type="Proteomes" id="UP001480082"/>
    </source>
</evidence>
<dbReference type="Proteomes" id="UP001480082">
    <property type="component" value="Unassembled WGS sequence"/>
</dbReference>
<sequence>MLADVIRRRTISFRNSRHSTVGSYLLKKLHKKNSKAVGFKMPYLSLVEHPDAIDAFKAFQYRIIRLSRDNLLDQFISFRLATLNDAWRSDRGSTTVTRFSAEPGDIEDAFRNWTRWDAELSAMTETLPNLHVTYEELVGGPGVSRSLEFLELPSIPLHSPFKRQRSGTQSEIIENYFDLKERFADTEWARHFIV</sequence>
<dbReference type="EMBL" id="JAMYRI010000003">
    <property type="protein sequence ID" value="MER9283757.1"/>
    <property type="molecule type" value="Genomic_DNA"/>
</dbReference>
<comment type="caution">
    <text evidence="1">The sequence shown here is derived from an EMBL/GenBank/DDBJ whole genome shotgun (WGS) entry which is preliminary data.</text>
</comment>
<evidence type="ECO:0000313" key="1">
    <source>
        <dbReference type="EMBL" id="MER9283757.1"/>
    </source>
</evidence>
<proteinExistence type="predicted"/>